<dbReference type="GO" id="GO:0006493">
    <property type="term" value="P:protein O-linked glycosylation"/>
    <property type="evidence" value="ECO:0007669"/>
    <property type="project" value="TreeGrafter"/>
</dbReference>
<dbReference type="PANTHER" id="PTHR11214">
    <property type="entry name" value="BETA-1,3-N-ACETYLGLUCOSAMINYLTRANSFERASE"/>
    <property type="match status" value="1"/>
</dbReference>
<dbReference type="Proteomes" id="UP001165740">
    <property type="component" value="Chromosome 7"/>
</dbReference>
<keyword evidence="6" id="KW-0735">Signal-anchor</keyword>
<evidence type="ECO:0000256" key="1">
    <source>
        <dbReference type="ARBA" id="ARBA00004323"/>
    </source>
</evidence>
<keyword evidence="8 10" id="KW-0333">Golgi apparatus</keyword>
<sequence>MVCSKAPVVSRTQCSGCFRPSVSEWSRKLVQFTDQDRVHPRGPEKYFQTRREMQQELVDGILIAPWSVCTESCPYLVAIQLSTIEMSDERMRTRTTWASVAKTSFWPHRRMNADLKIVFVVAHKIPDVTVKLRGREATLPSEKQWRQLTTESDLHGDILYLDMIDSYPNLTLKVMSSLKWLSEHCLRTKYFLKVDTDTFVNVPLLLDLLILNEEALSNSVLGYIINGSRTVAREGRWAVDRNIYPMAMYPFYAAGCAYVISAQVARAIVAVSPYIPMLPIEDAYVTGVMTKVVKAQLFAHNELFTEFMDHLWQRCQMVLDTKIASTNSGGDQAMEIWSAILVQNKTCFTANTVREEDLINIIYSG</sequence>
<evidence type="ECO:0000256" key="8">
    <source>
        <dbReference type="ARBA" id="ARBA00023034"/>
    </source>
</evidence>
<dbReference type="GO" id="GO:0016758">
    <property type="term" value="F:hexosyltransferase activity"/>
    <property type="evidence" value="ECO:0007669"/>
    <property type="project" value="InterPro"/>
</dbReference>
<protein>
    <recommendedName>
        <fullName evidence="10">Hexosyltransferase</fullName>
        <ecNumber evidence="10">2.4.1.-</ecNumber>
    </recommendedName>
</protein>
<keyword evidence="7" id="KW-1133">Transmembrane helix</keyword>
<proteinExistence type="inferred from homology"/>
<evidence type="ECO:0000256" key="9">
    <source>
        <dbReference type="ARBA" id="ARBA00023136"/>
    </source>
</evidence>
<reference evidence="12" key="1">
    <citation type="submission" date="2025-08" db="UniProtKB">
        <authorList>
            <consortium name="RefSeq"/>
        </authorList>
    </citation>
    <scope>IDENTIFICATION</scope>
</reference>
<evidence type="ECO:0000256" key="4">
    <source>
        <dbReference type="ARBA" id="ARBA00022679"/>
    </source>
</evidence>
<dbReference type="OMA" id="IEMSDER"/>
<evidence type="ECO:0000313" key="11">
    <source>
        <dbReference type="Proteomes" id="UP001165740"/>
    </source>
</evidence>
<evidence type="ECO:0000256" key="6">
    <source>
        <dbReference type="ARBA" id="ARBA00022968"/>
    </source>
</evidence>
<comment type="similarity">
    <text evidence="2 10">Belongs to the glycosyltransferase 31 family.</text>
</comment>
<dbReference type="InterPro" id="IPR002659">
    <property type="entry name" value="Glyco_trans_31"/>
</dbReference>
<evidence type="ECO:0000256" key="2">
    <source>
        <dbReference type="ARBA" id="ARBA00008661"/>
    </source>
</evidence>
<dbReference type="OrthoDB" id="2139606at2759"/>
<keyword evidence="4" id="KW-0808">Transferase</keyword>
<evidence type="ECO:0000313" key="12">
    <source>
        <dbReference type="RefSeq" id="XP_013062738.2"/>
    </source>
</evidence>
<comment type="subcellular location">
    <subcellularLocation>
        <location evidence="1 10">Golgi apparatus membrane</location>
        <topology evidence="1 10">Single-pass type II membrane protein</topology>
    </subcellularLocation>
</comment>
<dbReference type="PANTHER" id="PTHR11214:SF3">
    <property type="entry name" value="BETA-1,3-GALACTOSYLTRANSFERASE 6"/>
    <property type="match status" value="1"/>
</dbReference>
<keyword evidence="11" id="KW-1185">Reference proteome</keyword>
<name>A0A9U8DV74_BIOGL</name>
<dbReference type="RefSeq" id="XP_013062738.2">
    <property type="nucleotide sequence ID" value="XM_013207284.2"/>
</dbReference>
<keyword evidence="9" id="KW-0472">Membrane</keyword>
<keyword evidence="3 10" id="KW-0328">Glycosyltransferase</keyword>
<dbReference type="KEGG" id="bgt:106052040"/>
<evidence type="ECO:0000256" key="3">
    <source>
        <dbReference type="ARBA" id="ARBA00022676"/>
    </source>
</evidence>
<dbReference type="Gene3D" id="3.90.550.50">
    <property type="match status" value="1"/>
</dbReference>
<evidence type="ECO:0000256" key="10">
    <source>
        <dbReference type="RuleBase" id="RU363063"/>
    </source>
</evidence>
<dbReference type="GO" id="GO:0000139">
    <property type="term" value="C:Golgi membrane"/>
    <property type="evidence" value="ECO:0007669"/>
    <property type="project" value="UniProtKB-SubCell"/>
</dbReference>
<dbReference type="EC" id="2.4.1.-" evidence="10"/>
<accession>A0A9U8DV74</accession>
<dbReference type="GeneID" id="106052040"/>
<keyword evidence="5" id="KW-0812">Transmembrane</keyword>
<dbReference type="Pfam" id="PF01762">
    <property type="entry name" value="Galactosyl_T"/>
    <property type="match status" value="1"/>
</dbReference>
<organism evidence="11 12">
    <name type="scientific">Biomphalaria glabrata</name>
    <name type="common">Bloodfluke planorb</name>
    <name type="synonym">Freshwater snail</name>
    <dbReference type="NCBI Taxonomy" id="6526"/>
    <lineage>
        <taxon>Eukaryota</taxon>
        <taxon>Metazoa</taxon>
        <taxon>Spiralia</taxon>
        <taxon>Lophotrochozoa</taxon>
        <taxon>Mollusca</taxon>
        <taxon>Gastropoda</taxon>
        <taxon>Heterobranchia</taxon>
        <taxon>Euthyneura</taxon>
        <taxon>Panpulmonata</taxon>
        <taxon>Hygrophila</taxon>
        <taxon>Lymnaeoidea</taxon>
        <taxon>Planorbidae</taxon>
        <taxon>Biomphalaria</taxon>
    </lineage>
</organism>
<evidence type="ECO:0000256" key="5">
    <source>
        <dbReference type="ARBA" id="ARBA00022692"/>
    </source>
</evidence>
<evidence type="ECO:0000256" key="7">
    <source>
        <dbReference type="ARBA" id="ARBA00022989"/>
    </source>
</evidence>
<gene>
    <name evidence="12" type="primary">LOC106052040</name>
</gene>
<dbReference type="AlphaFoldDB" id="A0A9U8DV74"/>